<comment type="similarity">
    <text evidence="2">Belongs to the major facilitator superfamily.</text>
</comment>
<feature type="transmembrane region" description="Helical" evidence="3">
    <location>
        <begin position="261"/>
        <end position="287"/>
    </location>
</feature>
<keyword evidence="5" id="KW-1185">Reference proteome</keyword>
<accession>S7NA05</accession>
<dbReference type="GO" id="GO:0005886">
    <property type="term" value="C:plasma membrane"/>
    <property type="evidence" value="ECO:0007669"/>
    <property type="project" value="TreeGrafter"/>
</dbReference>
<sequence length="493" mass="53024">MGRQVCYGIGGVPSQVASSATAFYLQLFLLDVAQIPAAQVSLVLFGGRVSGAAADPVAGFLISRSRRTGSGRLMPWVLGCMPFTALAYFFLWYLPPFTNLRGLWYMTFYCLFQALSTTCLYSIAAAAVAVTYPVCGGLLCLGVKERPDPSAPASSQGMSFLAGLGLTVRHPPYLKLVISFLFISAAVQVEQSYLVLFCTHASQLHDHVQSLVLTILVSAVLSTPLWEWVLQRFGKRMSAFGICVMVPFVILLAAVPTAPVAYVVAFVSGVSIALSLLLPCLCWGAALPLAGMEATRSILGALLKEHQQQAWSMLPDVVDDFQLQHQHGPGIETIFYSSYVFFTKLSGAGALGISTLSLEFAGYEAGACKQAEQVVVTLKVLIGAVPTCMILTGLCILMVGPGPKEDQLQPRCKLKLREPNSRSPHRLGSKSPSLLSRLEPPLRSVHTISDKPVPLTTRLQVTFDLESIPIAACPEKKEASASLACRPPNNLLT</sequence>
<dbReference type="GO" id="GO:0008643">
    <property type="term" value="P:carbohydrate transport"/>
    <property type="evidence" value="ECO:0007669"/>
    <property type="project" value="InterPro"/>
</dbReference>
<gene>
    <name evidence="4" type="ORF">D623_10031258</name>
</gene>
<dbReference type="InterPro" id="IPR036259">
    <property type="entry name" value="MFS_trans_sf"/>
</dbReference>
<dbReference type="InterPro" id="IPR039672">
    <property type="entry name" value="MFS_2"/>
</dbReference>
<comment type="subcellular location">
    <subcellularLocation>
        <location evidence="1">Membrane</location>
        <topology evidence="1">Multi-pass membrane protein</topology>
    </subcellularLocation>
</comment>
<dbReference type="PANTHER" id="PTHR11328:SF30">
    <property type="entry name" value="SPHINGOSINE-1-PHOSPHATE TRANSPORTER MFSD2B"/>
    <property type="match status" value="1"/>
</dbReference>
<dbReference type="Proteomes" id="UP000052978">
    <property type="component" value="Unassembled WGS sequence"/>
</dbReference>
<feature type="transmembrane region" description="Helical" evidence="3">
    <location>
        <begin position="114"/>
        <end position="141"/>
    </location>
</feature>
<keyword evidence="3" id="KW-0812">Transmembrane</keyword>
<dbReference type="Gene3D" id="1.20.1250.20">
    <property type="entry name" value="MFS general substrate transporter like domains"/>
    <property type="match status" value="1"/>
</dbReference>
<evidence type="ECO:0000256" key="2">
    <source>
        <dbReference type="ARBA" id="ARBA00008335"/>
    </source>
</evidence>
<evidence type="ECO:0000313" key="5">
    <source>
        <dbReference type="Proteomes" id="UP000052978"/>
    </source>
</evidence>
<feature type="transmembrane region" description="Helical" evidence="3">
    <location>
        <begin position="73"/>
        <end position="94"/>
    </location>
</feature>
<evidence type="ECO:0000313" key="4">
    <source>
        <dbReference type="EMBL" id="EPQ13140.1"/>
    </source>
</evidence>
<evidence type="ECO:0000256" key="3">
    <source>
        <dbReference type="SAM" id="Phobius"/>
    </source>
</evidence>
<keyword evidence="3" id="KW-1133">Transmembrane helix</keyword>
<proteinExistence type="inferred from homology"/>
<dbReference type="GO" id="GO:0015293">
    <property type="term" value="F:symporter activity"/>
    <property type="evidence" value="ECO:0007669"/>
    <property type="project" value="InterPro"/>
</dbReference>
<keyword evidence="3" id="KW-0472">Membrane</keyword>
<name>S7NA05_MYOBR</name>
<dbReference type="AlphaFoldDB" id="S7NA05"/>
<protein>
    <submittedName>
        <fullName evidence="4">Major facilitator superfamily domain-containing protein 2B</fullName>
    </submittedName>
</protein>
<feature type="transmembrane region" description="Helical" evidence="3">
    <location>
        <begin position="208"/>
        <end position="230"/>
    </location>
</feature>
<feature type="transmembrane region" description="Helical" evidence="3">
    <location>
        <begin position="176"/>
        <end position="196"/>
    </location>
</feature>
<feature type="transmembrane region" description="Helical" evidence="3">
    <location>
        <begin position="380"/>
        <end position="400"/>
    </location>
</feature>
<dbReference type="PANTHER" id="PTHR11328">
    <property type="entry name" value="MAJOR FACILITATOR SUPERFAMILY DOMAIN-CONTAINING PROTEIN"/>
    <property type="match status" value="1"/>
</dbReference>
<dbReference type="Pfam" id="PF13347">
    <property type="entry name" value="MFS_2"/>
    <property type="match status" value="2"/>
</dbReference>
<dbReference type="EMBL" id="KE163671">
    <property type="protein sequence ID" value="EPQ13140.1"/>
    <property type="molecule type" value="Genomic_DNA"/>
</dbReference>
<organism evidence="4 5">
    <name type="scientific">Myotis brandtii</name>
    <name type="common">Brandt's bat</name>
    <dbReference type="NCBI Taxonomy" id="109478"/>
    <lineage>
        <taxon>Eukaryota</taxon>
        <taxon>Metazoa</taxon>
        <taxon>Chordata</taxon>
        <taxon>Craniata</taxon>
        <taxon>Vertebrata</taxon>
        <taxon>Euteleostomi</taxon>
        <taxon>Mammalia</taxon>
        <taxon>Eutheria</taxon>
        <taxon>Laurasiatheria</taxon>
        <taxon>Chiroptera</taxon>
        <taxon>Yangochiroptera</taxon>
        <taxon>Vespertilionidae</taxon>
        <taxon>Myotis</taxon>
    </lineage>
</organism>
<feature type="transmembrane region" description="Helical" evidence="3">
    <location>
        <begin position="237"/>
        <end position="255"/>
    </location>
</feature>
<reference evidence="4 5" key="1">
    <citation type="journal article" date="2013" name="Nat. Commun.">
        <title>Genome analysis reveals insights into physiology and longevity of the Brandt's bat Myotis brandtii.</title>
        <authorList>
            <person name="Seim I."/>
            <person name="Fang X."/>
            <person name="Xiong Z."/>
            <person name="Lobanov A.V."/>
            <person name="Huang Z."/>
            <person name="Ma S."/>
            <person name="Feng Y."/>
            <person name="Turanov A.A."/>
            <person name="Zhu Y."/>
            <person name="Lenz T.L."/>
            <person name="Gerashchenko M.V."/>
            <person name="Fan D."/>
            <person name="Hee Yim S."/>
            <person name="Yao X."/>
            <person name="Jordan D."/>
            <person name="Xiong Y."/>
            <person name="Ma Y."/>
            <person name="Lyapunov A.N."/>
            <person name="Chen G."/>
            <person name="Kulakova O.I."/>
            <person name="Sun Y."/>
            <person name="Lee S.G."/>
            <person name="Bronson R.T."/>
            <person name="Moskalev A.A."/>
            <person name="Sunyaev S.R."/>
            <person name="Zhang G."/>
            <person name="Krogh A."/>
            <person name="Wang J."/>
            <person name="Gladyshev V.N."/>
        </authorList>
    </citation>
    <scope>NUCLEOTIDE SEQUENCE [LARGE SCALE GENOMIC DNA]</scope>
</reference>
<evidence type="ECO:0000256" key="1">
    <source>
        <dbReference type="ARBA" id="ARBA00004141"/>
    </source>
</evidence>
<dbReference type="GO" id="GO:0046624">
    <property type="term" value="F:sphingolipid transporter activity"/>
    <property type="evidence" value="ECO:0007669"/>
    <property type="project" value="TreeGrafter"/>
</dbReference>
<dbReference type="SUPFAM" id="SSF103473">
    <property type="entry name" value="MFS general substrate transporter"/>
    <property type="match status" value="1"/>
</dbReference>